<keyword evidence="3" id="KW-0479">Metal-binding</keyword>
<keyword evidence="2" id="KW-0004">4Fe-4S</keyword>
<dbReference type="AlphaFoldDB" id="A0A5J4VWB7"/>
<sequence length="221" mass="24546">MSAGGMQIAVKNQSTIHYRELLRRVAKCTLDGKLIQRVDSIPSEIYKDGDKAQYFDTIEHERAVARKQLQSIMGQIIHSSRPMTKPLSECAKEALARPNRSYTPQVTVINEACHRCPVLKYYVTDACEGCFARPCETNCPRQAISRVNGKAHIDQSLCIACGLCSKNCPYGAIMKRRVPCMDNCPVDAISKDSKGHSIIDPSKCINCGRCTVRCAFEAIVM</sequence>
<dbReference type="SUPFAM" id="SSF46548">
    <property type="entry name" value="alpha-helical ferredoxin"/>
    <property type="match status" value="1"/>
</dbReference>
<feature type="domain" description="4Fe-4S ferredoxin-type" evidence="7">
    <location>
        <begin position="149"/>
        <end position="178"/>
    </location>
</feature>
<evidence type="ECO:0000313" key="9">
    <source>
        <dbReference type="Proteomes" id="UP000324800"/>
    </source>
</evidence>
<evidence type="ECO:0000256" key="6">
    <source>
        <dbReference type="ARBA" id="ARBA00023014"/>
    </source>
</evidence>
<comment type="caution">
    <text evidence="8">The sequence shown here is derived from an EMBL/GenBank/DDBJ whole genome shotgun (WGS) entry which is preliminary data.</text>
</comment>
<keyword evidence="4" id="KW-0249">Electron transport</keyword>
<feature type="non-terminal residue" evidence="8">
    <location>
        <position position="221"/>
    </location>
</feature>
<evidence type="ECO:0000256" key="5">
    <source>
        <dbReference type="ARBA" id="ARBA00023004"/>
    </source>
</evidence>
<feature type="domain" description="4Fe-4S ferredoxin-type" evidence="7">
    <location>
        <begin position="195"/>
        <end position="221"/>
    </location>
</feature>
<evidence type="ECO:0000256" key="3">
    <source>
        <dbReference type="ARBA" id="ARBA00022723"/>
    </source>
</evidence>
<dbReference type="InterPro" id="IPR050294">
    <property type="entry name" value="RnfB_subfamily"/>
</dbReference>
<reference evidence="8 9" key="1">
    <citation type="submission" date="2019-03" db="EMBL/GenBank/DDBJ databases">
        <title>Single cell metagenomics reveals metabolic interactions within the superorganism composed of flagellate Streblomastix strix and complex community of Bacteroidetes bacteria on its surface.</title>
        <authorList>
            <person name="Treitli S.C."/>
            <person name="Kolisko M."/>
            <person name="Husnik F."/>
            <person name="Keeling P."/>
            <person name="Hampl V."/>
        </authorList>
    </citation>
    <scope>NUCLEOTIDE SEQUENCE [LARGE SCALE GENOMIC DNA]</scope>
    <source>
        <strain evidence="8">ST1C</strain>
    </source>
</reference>
<evidence type="ECO:0000313" key="8">
    <source>
        <dbReference type="EMBL" id="KAA6386921.1"/>
    </source>
</evidence>
<organism evidence="8 9">
    <name type="scientific">Streblomastix strix</name>
    <dbReference type="NCBI Taxonomy" id="222440"/>
    <lineage>
        <taxon>Eukaryota</taxon>
        <taxon>Metamonada</taxon>
        <taxon>Preaxostyla</taxon>
        <taxon>Oxymonadida</taxon>
        <taxon>Streblomastigidae</taxon>
        <taxon>Streblomastix</taxon>
    </lineage>
</organism>
<evidence type="ECO:0000256" key="4">
    <source>
        <dbReference type="ARBA" id="ARBA00022982"/>
    </source>
</evidence>
<evidence type="ECO:0000256" key="1">
    <source>
        <dbReference type="ARBA" id="ARBA00022448"/>
    </source>
</evidence>
<dbReference type="InterPro" id="IPR017900">
    <property type="entry name" value="4Fe4S_Fe_S_CS"/>
</dbReference>
<name>A0A5J4VWB7_9EUKA</name>
<dbReference type="OrthoDB" id="24758at2759"/>
<dbReference type="EMBL" id="SNRW01004591">
    <property type="protein sequence ID" value="KAA6386921.1"/>
    <property type="molecule type" value="Genomic_DNA"/>
</dbReference>
<dbReference type="GO" id="GO:0046872">
    <property type="term" value="F:metal ion binding"/>
    <property type="evidence" value="ECO:0007669"/>
    <property type="project" value="UniProtKB-KW"/>
</dbReference>
<dbReference type="PANTHER" id="PTHR42859:SF10">
    <property type="entry name" value="DIMETHYLSULFOXIDE REDUCTASE CHAIN B"/>
    <property type="match status" value="1"/>
</dbReference>
<dbReference type="GO" id="GO:0051539">
    <property type="term" value="F:4 iron, 4 sulfur cluster binding"/>
    <property type="evidence" value="ECO:0007669"/>
    <property type="project" value="UniProtKB-KW"/>
</dbReference>
<dbReference type="Gene3D" id="3.30.70.20">
    <property type="match status" value="2"/>
</dbReference>
<keyword evidence="5" id="KW-0408">Iron</keyword>
<dbReference type="PROSITE" id="PS51379">
    <property type="entry name" value="4FE4S_FER_2"/>
    <property type="match status" value="2"/>
</dbReference>
<gene>
    <name evidence="8" type="ORF">EZS28_017554</name>
</gene>
<evidence type="ECO:0000256" key="2">
    <source>
        <dbReference type="ARBA" id="ARBA00022485"/>
    </source>
</evidence>
<dbReference type="Pfam" id="PF00037">
    <property type="entry name" value="Fer4"/>
    <property type="match status" value="2"/>
</dbReference>
<dbReference type="SUPFAM" id="SSF54862">
    <property type="entry name" value="4Fe-4S ferredoxins"/>
    <property type="match status" value="1"/>
</dbReference>
<proteinExistence type="predicted"/>
<dbReference type="PANTHER" id="PTHR42859">
    <property type="entry name" value="OXIDOREDUCTASE"/>
    <property type="match status" value="1"/>
</dbReference>
<protein>
    <submittedName>
        <fullName evidence="8">[FeFe]-hydrogenase</fullName>
    </submittedName>
</protein>
<dbReference type="InterPro" id="IPR017896">
    <property type="entry name" value="4Fe4S_Fe-S-bd"/>
</dbReference>
<evidence type="ECO:0000259" key="7">
    <source>
        <dbReference type="PROSITE" id="PS51379"/>
    </source>
</evidence>
<dbReference type="PROSITE" id="PS00198">
    <property type="entry name" value="4FE4S_FER_1"/>
    <property type="match status" value="1"/>
</dbReference>
<keyword evidence="1" id="KW-0813">Transport</keyword>
<keyword evidence="6" id="KW-0411">Iron-sulfur</keyword>
<accession>A0A5J4VWB7</accession>
<dbReference type="Proteomes" id="UP000324800">
    <property type="component" value="Unassembled WGS sequence"/>
</dbReference>